<feature type="transmembrane region" description="Helical" evidence="1">
    <location>
        <begin position="14"/>
        <end position="30"/>
    </location>
</feature>
<dbReference type="AlphaFoldDB" id="A0A6C0LKS5"/>
<dbReference type="EMBL" id="MN740504">
    <property type="protein sequence ID" value="QHU30144.1"/>
    <property type="molecule type" value="Genomic_DNA"/>
</dbReference>
<keyword evidence="1" id="KW-0812">Transmembrane</keyword>
<sequence length="107" mass="11942">MTAFTDFADNTKDISVMIGVALAFLALSSLSKNLIGGYGKLIQFIATLVMMYASLMFLKNIHTIFTVTPDIMYSPEHALYKKNIFAGCLLCVILFVLVVYSTYTVFY</sequence>
<name>A0A6C0LKS5_9ZZZZ</name>
<protein>
    <submittedName>
        <fullName evidence="2">Uncharacterized protein</fullName>
    </submittedName>
</protein>
<accession>A0A6C0LKS5</accession>
<proteinExistence type="predicted"/>
<organism evidence="2">
    <name type="scientific">viral metagenome</name>
    <dbReference type="NCBI Taxonomy" id="1070528"/>
    <lineage>
        <taxon>unclassified sequences</taxon>
        <taxon>metagenomes</taxon>
        <taxon>organismal metagenomes</taxon>
    </lineage>
</organism>
<reference evidence="2" key="1">
    <citation type="journal article" date="2020" name="Nature">
        <title>Giant virus diversity and host interactions through global metagenomics.</title>
        <authorList>
            <person name="Schulz F."/>
            <person name="Roux S."/>
            <person name="Paez-Espino D."/>
            <person name="Jungbluth S."/>
            <person name="Walsh D.A."/>
            <person name="Denef V.J."/>
            <person name="McMahon K.D."/>
            <person name="Konstantinidis K.T."/>
            <person name="Eloe-Fadrosh E.A."/>
            <person name="Kyrpides N.C."/>
            <person name="Woyke T."/>
        </authorList>
    </citation>
    <scope>NUCLEOTIDE SEQUENCE</scope>
    <source>
        <strain evidence="2">GVMAG-M-3300027833-11</strain>
    </source>
</reference>
<keyword evidence="1" id="KW-0472">Membrane</keyword>
<keyword evidence="1" id="KW-1133">Transmembrane helix</keyword>
<feature type="transmembrane region" description="Helical" evidence="1">
    <location>
        <begin position="42"/>
        <end position="64"/>
    </location>
</feature>
<evidence type="ECO:0000313" key="2">
    <source>
        <dbReference type="EMBL" id="QHU30144.1"/>
    </source>
</evidence>
<feature type="transmembrane region" description="Helical" evidence="1">
    <location>
        <begin position="84"/>
        <end position="106"/>
    </location>
</feature>
<evidence type="ECO:0000256" key="1">
    <source>
        <dbReference type="SAM" id="Phobius"/>
    </source>
</evidence>